<dbReference type="PANTHER" id="PTHR13256:SF16">
    <property type="entry name" value="ALPHA_BETA-TUBULIN-N-ACETYLTRANSFERASE 9"/>
    <property type="match status" value="1"/>
</dbReference>
<keyword evidence="1" id="KW-0808">Transferase</keyword>
<evidence type="ECO:0000256" key="1">
    <source>
        <dbReference type="ARBA" id="ARBA00022679"/>
    </source>
</evidence>
<dbReference type="InParanoid" id="C5K931"/>
<dbReference type="PANTHER" id="PTHR13256">
    <property type="entry name" value="N-ACETYLTRANSFERASE 9"/>
    <property type="match status" value="1"/>
</dbReference>
<gene>
    <name evidence="3" type="ORF">Pmar_PMAR026096</name>
</gene>
<dbReference type="EMBL" id="GG671349">
    <property type="protein sequence ID" value="EER19012.1"/>
    <property type="molecule type" value="Genomic_DNA"/>
</dbReference>
<protein>
    <submittedName>
        <fullName evidence="3">Uncharacterized protein</fullName>
    </submittedName>
</protein>
<dbReference type="AlphaFoldDB" id="C5K931"/>
<dbReference type="InterPro" id="IPR039135">
    <property type="entry name" value="NAT9-like"/>
</dbReference>
<accession>C5K931</accession>
<keyword evidence="4" id="KW-1185">Reference proteome</keyword>
<organism evidence="4">
    <name type="scientific">Perkinsus marinus (strain ATCC 50983 / TXsc)</name>
    <dbReference type="NCBI Taxonomy" id="423536"/>
    <lineage>
        <taxon>Eukaryota</taxon>
        <taxon>Sar</taxon>
        <taxon>Alveolata</taxon>
        <taxon>Perkinsozoa</taxon>
        <taxon>Perkinsea</taxon>
        <taxon>Perkinsida</taxon>
        <taxon>Perkinsidae</taxon>
        <taxon>Perkinsus</taxon>
    </lineage>
</organism>
<name>C5K931_PERM5</name>
<keyword evidence="2" id="KW-0012">Acyltransferase</keyword>
<reference evidence="3 4" key="1">
    <citation type="submission" date="2008-07" db="EMBL/GenBank/DDBJ databases">
        <authorList>
            <person name="El-Sayed N."/>
            <person name="Caler E."/>
            <person name="Inman J."/>
            <person name="Amedeo P."/>
            <person name="Hass B."/>
            <person name="Wortman J."/>
        </authorList>
    </citation>
    <scope>NUCLEOTIDE SEQUENCE [LARGE SCALE GENOMIC DNA]</scope>
    <source>
        <strain evidence="4">ATCC 50983 / TXsc</strain>
    </source>
</reference>
<dbReference type="GeneID" id="9049589"/>
<dbReference type="RefSeq" id="XP_002787216.1">
    <property type="nucleotide sequence ID" value="XM_002787170.1"/>
</dbReference>
<dbReference type="Proteomes" id="UP000007800">
    <property type="component" value="Unassembled WGS sequence"/>
</dbReference>
<sequence>RSMKINENVRLEGRRCILVPYTRKMVDTYHSWMANSEELREETESELLTPEEEYEMQTAWYEDVDKIIFIVLDKSRKADPSLGEIAAGMSSLKKGTAEKRYITDSF</sequence>
<dbReference type="GO" id="GO:0008080">
    <property type="term" value="F:N-acetyltransferase activity"/>
    <property type="evidence" value="ECO:0007669"/>
    <property type="project" value="InterPro"/>
</dbReference>
<evidence type="ECO:0000313" key="3">
    <source>
        <dbReference type="EMBL" id="EER19012.1"/>
    </source>
</evidence>
<dbReference type="OrthoDB" id="5043642at2759"/>
<feature type="non-terminal residue" evidence="3">
    <location>
        <position position="1"/>
    </location>
</feature>
<evidence type="ECO:0000256" key="2">
    <source>
        <dbReference type="ARBA" id="ARBA00023315"/>
    </source>
</evidence>
<dbReference type="Gene3D" id="3.40.630.30">
    <property type="match status" value="1"/>
</dbReference>
<evidence type="ECO:0000313" key="4">
    <source>
        <dbReference type="Proteomes" id="UP000007800"/>
    </source>
</evidence>
<proteinExistence type="predicted"/>